<keyword evidence="1" id="KW-0808">Transferase</keyword>
<keyword evidence="6" id="KW-1185">Reference proteome</keyword>
<dbReference type="InterPro" id="IPR000182">
    <property type="entry name" value="GNAT_dom"/>
</dbReference>
<evidence type="ECO:0000256" key="2">
    <source>
        <dbReference type="ARBA" id="ARBA00023315"/>
    </source>
</evidence>
<dbReference type="InterPro" id="IPR050832">
    <property type="entry name" value="Bact_Acetyltransf"/>
</dbReference>
<dbReference type="Pfam" id="PF00583">
    <property type="entry name" value="Acetyltransf_1"/>
    <property type="match status" value="1"/>
</dbReference>
<dbReference type="CDD" id="cd04301">
    <property type="entry name" value="NAT_SF"/>
    <property type="match status" value="1"/>
</dbReference>
<feature type="domain" description="N-acetyltransferase" evidence="4">
    <location>
        <begin position="65"/>
        <end position="216"/>
    </location>
</feature>
<reference evidence="5 6" key="1">
    <citation type="submission" date="2024-02" db="EMBL/GenBank/DDBJ databases">
        <title>De novo assembly and annotation of 12 fungi associated with fruit tree decline syndrome in Ontario, Canada.</title>
        <authorList>
            <person name="Sulman M."/>
            <person name="Ellouze W."/>
            <person name="Ilyukhin E."/>
        </authorList>
    </citation>
    <scope>NUCLEOTIDE SEQUENCE [LARGE SCALE GENOMIC DNA]</scope>
    <source>
        <strain evidence="5 6">M169</strain>
    </source>
</reference>
<gene>
    <name evidence="5" type="ORF">SLS63_010381</name>
</gene>
<dbReference type="SUPFAM" id="SSF55729">
    <property type="entry name" value="Acyl-CoA N-acyltransferases (Nat)"/>
    <property type="match status" value="1"/>
</dbReference>
<organism evidence="5 6">
    <name type="scientific">Diaporthe eres</name>
    <name type="common">Phomopsis oblonga</name>
    <dbReference type="NCBI Taxonomy" id="83184"/>
    <lineage>
        <taxon>Eukaryota</taxon>
        <taxon>Fungi</taxon>
        <taxon>Dikarya</taxon>
        <taxon>Ascomycota</taxon>
        <taxon>Pezizomycotina</taxon>
        <taxon>Sordariomycetes</taxon>
        <taxon>Sordariomycetidae</taxon>
        <taxon>Diaporthales</taxon>
        <taxon>Diaporthaceae</taxon>
        <taxon>Diaporthe</taxon>
        <taxon>Diaporthe eres species complex</taxon>
    </lineage>
</organism>
<name>A0ABR1NX53_DIAER</name>
<accession>A0ABR1NX53</accession>
<evidence type="ECO:0000313" key="6">
    <source>
        <dbReference type="Proteomes" id="UP001430848"/>
    </source>
</evidence>
<dbReference type="Proteomes" id="UP001430848">
    <property type="component" value="Unassembled WGS sequence"/>
</dbReference>
<dbReference type="EMBL" id="JAKNSF020000085">
    <property type="protein sequence ID" value="KAK7718968.1"/>
    <property type="molecule type" value="Genomic_DNA"/>
</dbReference>
<evidence type="ECO:0000256" key="1">
    <source>
        <dbReference type="ARBA" id="ARBA00022679"/>
    </source>
</evidence>
<protein>
    <recommendedName>
        <fullName evidence="4">N-acetyltransferase domain-containing protein</fullName>
    </recommendedName>
</protein>
<dbReference type="PANTHER" id="PTHR43877">
    <property type="entry name" value="AMINOALKYLPHOSPHONATE N-ACETYLTRANSFERASE-RELATED-RELATED"/>
    <property type="match status" value="1"/>
</dbReference>
<dbReference type="Gene3D" id="3.40.630.30">
    <property type="match status" value="1"/>
</dbReference>
<dbReference type="PROSITE" id="PS51186">
    <property type="entry name" value="GNAT"/>
    <property type="match status" value="1"/>
</dbReference>
<evidence type="ECO:0000313" key="5">
    <source>
        <dbReference type="EMBL" id="KAK7718968.1"/>
    </source>
</evidence>
<evidence type="ECO:0000256" key="3">
    <source>
        <dbReference type="SAM" id="MobiDB-lite"/>
    </source>
</evidence>
<dbReference type="InterPro" id="IPR016181">
    <property type="entry name" value="Acyl_CoA_acyltransferase"/>
</dbReference>
<proteinExistence type="predicted"/>
<dbReference type="PANTHER" id="PTHR43877:SF2">
    <property type="entry name" value="AMINOALKYLPHOSPHONATE N-ACETYLTRANSFERASE-RELATED"/>
    <property type="match status" value="1"/>
</dbReference>
<evidence type="ECO:0000259" key="4">
    <source>
        <dbReference type="PROSITE" id="PS51186"/>
    </source>
</evidence>
<keyword evidence="2" id="KW-0012">Acyltransferase</keyword>
<sequence length="216" mass="22885">MKSTAAPRSETEDGKTPTDAETGTTGPRHAISRISGPADIEAHLPSLRSLLQSCVNTDPSTSSIGFLAPLSDADADRYWRSLGPSLGATCHLFILVLTGSASGEEVEGEGEEGEVAATAQLLTIPKATHAHRGEVAKLLVRPSGRRAGLGRAMMTHVEAFARDSLGLRLLTLDTETETPALAFYRRTGWAEWGTCPDYAAFADGRLGSATFFVKSL</sequence>
<comment type="caution">
    <text evidence="5">The sequence shown here is derived from an EMBL/GenBank/DDBJ whole genome shotgun (WGS) entry which is preliminary data.</text>
</comment>
<feature type="compositionally biased region" description="Basic and acidic residues" evidence="3">
    <location>
        <begin position="9"/>
        <end position="18"/>
    </location>
</feature>
<feature type="region of interest" description="Disordered" evidence="3">
    <location>
        <begin position="1"/>
        <end position="31"/>
    </location>
</feature>